<evidence type="ECO:0000313" key="2">
    <source>
        <dbReference type="EMBL" id="NMM61274.1"/>
    </source>
</evidence>
<feature type="region of interest" description="Disordered" evidence="1">
    <location>
        <begin position="1"/>
        <end position="52"/>
    </location>
</feature>
<feature type="compositionally biased region" description="Basic and acidic residues" evidence="1">
    <location>
        <begin position="1"/>
        <end position="18"/>
    </location>
</feature>
<proteinExistence type="predicted"/>
<name>A0A7Y0HKU4_9CLOT</name>
<evidence type="ECO:0000256" key="1">
    <source>
        <dbReference type="SAM" id="MobiDB-lite"/>
    </source>
</evidence>
<keyword evidence="3" id="KW-1185">Reference proteome</keyword>
<accession>A0A7Y0HKU4</accession>
<gene>
    <name evidence="2" type="ORF">HBE96_00870</name>
</gene>
<comment type="caution">
    <text evidence="2">The sequence shown here is derived from an EMBL/GenBank/DDBJ whole genome shotgun (WGS) entry which is preliminary data.</text>
</comment>
<dbReference type="Proteomes" id="UP000537131">
    <property type="component" value="Unassembled WGS sequence"/>
</dbReference>
<dbReference type="EMBL" id="JABBNI010000001">
    <property type="protein sequence ID" value="NMM61274.1"/>
    <property type="molecule type" value="Genomic_DNA"/>
</dbReference>
<sequence length="98" mass="11428">MEFRLNKIDPEVRQRVKETTSAGKIHTKSGIAINKDNKKNKNGQDFSSELEKQKDKRKAKKIYVDALKSEEVEVSVYKEEKEDLSKDEIKGYIIDIRK</sequence>
<dbReference type="AlphaFoldDB" id="A0A7Y0HKU4"/>
<dbReference type="RefSeq" id="WP_169295880.1">
    <property type="nucleotide sequence ID" value="NZ_JABBNI010000001.1"/>
</dbReference>
<protein>
    <submittedName>
        <fullName evidence="2">Uncharacterized protein</fullName>
    </submittedName>
</protein>
<reference evidence="2 3" key="1">
    <citation type="submission" date="2020-06" db="EMBL/GenBank/DDBJ databases">
        <title>Complete Genome Sequence of Clostridium muelleri sp. nov. P21T, an Acid-Alcohol Producing Acetogen Isolated from Old Hay.</title>
        <authorList>
            <person name="Duncan K.E."/>
            <person name="Tanner R.S."/>
        </authorList>
    </citation>
    <scope>NUCLEOTIDE SEQUENCE [LARGE SCALE GENOMIC DNA]</scope>
    <source>
        <strain evidence="2 3">P21</strain>
    </source>
</reference>
<evidence type="ECO:0000313" key="3">
    <source>
        <dbReference type="Proteomes" id="UP000537131"/>
    </source>
</evidence>
<organism evidence="2 3">
    <name type="scientific">Clostridium muellerianum</name>
    <dbReference type="NCBI Taxonomy" id="2716538"/>
    <lineage>
        <taxon>Bacteria</taxon>
        <taxon>Bacillati</taxon>
        <taxon>Bacillota</taxon>
        <taxon>Clostridia</taxon>
        <taxon>Eubacteriales</taxon>
        <taxon>Clostridiaceae</taxon>
        <taxon>Clostridium</taxon>
    </lineage>
</organism>